<keyword evidence="5 10" id="KW-0658">Purine biosynthesis</keyword>
<accession>A0A5B2W1Y8</accession>
<dbReference type="GO" id="GO:0006189">
    <property type="term" value="P:'de novo' IMP biosynthetic process"/>
    <property type="evidence" value="ECO:0007669"/>
    <property type="project" value="UniProtKB-UniRule"/>
</dbReference>
<reference evidence="13 14" key="2">
    <citation type="submission" date="2019-09" db="EMBL/GenBank/DDBJ databases">
        <authorList>
            <person name="Jin C."/>
        </authorList>
    </citation>
    <scope>NUCLEOTIDE SEQUENCE [LARGE SCALE GENOMIC DNA]</scope>
    <source>
        <strain evidence="13 14">BN140078</strain>
    </source>
</reference>
<dbReference type="InterPro" id="IPR011054">
    <property type="entry name" value="Rudment_hybrid_motif"/>
</dbReference>
<evidence type="ECO:0000259" key="12">
    <source>
        <dbReference type="PROSITE" id="PS50975"/>
    </source>
</evidence>
<keyword evidence="6 11" id="KW-0067">ATP-binding</keyword>
<dbReference type="InterPro" id="IPR013815">
    <property type="entry name" value="ATP_grasp_subdomain_1"/>
</dbReference>
<dbReference type="EMBL" id="VUOC01000001">
    <property type="protein sequence ID" value="KAA2244487.1"/>
    <property type="molecule type" value="Genomic_DNA"/>
</dbReference>
<dbReference type="PANTHER" id="PTHR43472:SF1">
    <property type="entry name" value="PHOSPHORIBOSYLAMINE--GLYCINE LIGASE, CHLOROPLASTIC"/>
    <property type="match status" value="1"/>
</dbReference>
<dbReference type="SUPFAM" id="SSF56059">
    <property type="entry name" value="Glutathione synthetase ATP-binding domain-like"/>
    <property type="match status" value="1"/>
</dbReference>
<dbReference type="SUPFAM" id="SSF51246">
    <property type="entry name" value="Rudiment single hybrid motif"/>
    <property type="match status" value="1"/>
</dbReference>
<evidence type="ECO:0000313" key="13">
    <source>
        <dbReference type="EMBL" id="KAA2244487.1"/>
    </source>
</evidence>
<organism evidence="13 14">
    <name type="scientific">Chitinophaga agrisoli</name>
    <dbReference type="NCBI Taxonomy" id="2607653"/>
    <lineage>
        <taxon>Bacteria</taxon>
        <taxon>Pseudomonadati</taxon>
        <taxon>Bacteroidota</taxon>
        <taxon>Chitinophagia</taxon>
        <taxon>Chitinophagales</taxon>
        <taxon>Chitinophagaceae</taxon>
        <taxon>Chitinophaga</taxon>
    </lineage>
</organism>
<gene>
    <name evidence="10 13" type="primary">purD</name>
    <name evidence="13" type="ORF">F0L74_00455</name>
</gene>
<sequence>MKILLLGSGGREHALAWKISQSPLCSQLFIAPGNAGTAQYGSNVDMAVTALEQIRAFCLEQQIDMVVPGSEDPLVKGIYDYFRNDAALQHIPVMGPSQTGAQLEGSKAFAKQFMQRHNIPTAAYREFSEANYEEGVAYLQQHSLPIVLKADGLAAGKGVVILDSRDAAVAEFTQMIKAAKFGDASKKVVVEEFLTGIELSVFVITDGHSYQLLPTAKDYKRIGEGDTGLNTGGMGAVSPVPFADAAFMQKVETQVIKPTVAGLASEGIVYHGFIFFGLINVNGDPFVIEYNCRMGDPETEVVMPRLQNDLVALFNAVKEGNLAAQTIQEDSRAAATVMLVSKGYPEDYEKGKAISQLPAQQPHQLVFQAGTRERNGQLLTNGGRVLTITTLANSLQEALAQSRETAAAIQFEGKYYRKDIGFEFV</sequence>
<evidence type="ECO:0000256" key="7">
    <source>
        <dbReference type="ARBA" id="ARBA00038345"/>
    </source>
</evidence>
<comment type="catalytic activity">
    <reaction evidence="10">
        <text>5-phospho-beta-D-ribosylamine + glycine + ATP = N(1)-(5-phospho-beta-D-ribosyl)glycinamide + ADP + phosphate + H(+)</text>
        <dbReference type="Rhea" id="RHEA:17453"/>
        <dbReference type="ChEBI" id="CHEBI:15378"/>
        <dbReference type="ChEBI" id="CHEBI:30616"/>
        <dbReference type="ChEBI" id="CHEBI:43474"/>
        <dbReference type="ChEBI" id="CHEBI:57305"/>
        <dbReference type="ChEBI" id="CHEBI:58681"/>
        <dbReference type="ChEBI" id="CHEBI:143788"/>
        <dbReference type="ChEBI" id="CHEBI:456216"/>
        <dbReference type="EC" id="6.3.4.13"/>
    </reaction>
</comment>
<dbReference type="Gene3D" id="3.90.600.10">
    <property type="entry name" value="Phosphoribosylglycinamide synthetase, C-terminal domain"/>
    <property type="match status" value="1"/>
</dbReference>
<evidence type="ECO:0000256" key="2">
    <source>
        <dbReference type="ARBA" id="ARBA00013255"/>
    </source>
</evidence>
<dbReference type="RefSeq" id="WP_149835884.1">
    <property type="nucleotide sequence ID" value="NZ_VUOC01000001.1"/>
</dbReference>
<evidence type="ECO:0000256" key="10">
    <source>
        <dbReference type="HAMAP-Rule" id="MF_00138"/>
    </source>
</evidence>
<dbReference type="Pfam" id="PF01071">
    <property type="entry name" value="GARS_A"/>
    <property type="match status" value="1"/>
</dbReference>
<dbReference type="PROSITE" id="PS50975">
    <property type="entry name" value="ATP_GRASP"/>
    <property type="match status" value="1"/>
</dbReference>
<dbReference type="UniPathway" id="UPA00074">
    <property type="reaction ID" value="UER00125"/>
</dbReference>
<evidence type="ECO:0000256" key="8">
    <source>
        <dbReference type="ARBA" id="ARBA00042242"/>
    </source>
</evidence>
<dbReference type="SMART" id="SM01209">
    <property type="entry name" value="GARS_A"/>
    <property type="match status" value="1"/>
</dbReference>
<dbReference type="InterPro" id="IPR020562">
    <property type="entry name" value="PRibGlycinamide_synth_N"/>
</dbReference>
<dbReference type="AlphaFoldDB" id="A0A5B2W1Y8"/>
<dbReference type="InterPro" id="IPR000115">
    <property type="entry name" value="PRibGlycinamide_synth"/>
</dbReference>
<dbReference type="NCBIfam" id="TIGR00877">
    <property type="entry name" value="purD"/>
    <property type="match status" value="1"/>
</dbReference>
<protein>
    <recommendedName>
        <fullName evidence="2 10">Phosphoribosylamine--glycine ligase</fullName>
        <ecNumber evidence="2 10">6.3.4.13</ecNumber>
    </recommendedName>
    <alternativeName>
        <fullName evidence="10">GARS</fullName>
    </alternativeName>
    <alternativeName>
        <fullName evidence="8 10">Glycinamide ribonucleotide synthetase</fullName>
    </alternativeName>
    <alternativeName>
        <fullName evidence="9 10">Phosphoribosylglycinamide synthetase</fullName>
    </alternativeName>
</protein>
<evidence type="ECO:0000256" key="1">
    <source>
        <dbReference type="ARBA" id="ARBA00005174"/>
    </source>
</evidence>
<keyword evidence="14" id="KW-1185">Reference proteome</keyword>
<evidence type="ECO:0000313" key="14">
    <source>
        <dbReference type="Proteomes" id="UP000324611"/>
    </source>
</evidence>
<dbReference type="Pfam" id="PF02844">
    <property type="entry name" value="GARS_N"/>
    <property type="match status" value="1"/>
</dbReference>
<dbReference type="InterPro" id="IPR016185">
    <property type="entry name" value="PreATP-grasp_dom_sf"/>
</dbReference>
<dbReference type="GO" id="GO:0004637">
    <property type="term" value="F:phosphoribosylamine-glycine ligase activity"/>
    <property type="evidence" value="ECO:0007669"/>
    <property type="project" value="UniProtKB-UniRule"/>
</dbReference>
<dbReference type="EC" id="6.3.4.13" evidence="2 10"/>
<comment type="caution">
    <text evidence="13">The sequence shown here is derived from an EMBL/GenBank/DDBJ whole genome shotgun (WGS) entry which is preliminary data.</text>
</comment>
<dbReference type="InterPro" id="IPR020561">
    <property type="entry name" value="PRibGlycinamid_synth_ATP-grasp"/>
</dbReference>
<dbReference type="SUPFAM" id="SSF52440">
    <property type="entry name" value="PreATP-grasp domain"/>
    <property type="match status" value="1"/>
</dbReference>
<dbReference type="GO" id="GO:0005524">
    <property type="term" value="F:ATP binding"/>
    <property type="evidence" value="ECO:0007669"/>
    <property type="project" value="UniProtKB-UniRule"/>
</dbReference>
<keyword evidence="3 10" id="KW-0436">Ligase</keyword>
<evidence type="ECO:0000256" key="9">
    <source>
        <dbReference type="ARBA" id="ARBA00042864"/>
    </source>
</evidence>
<name>A0A5B2W1Y8_9BACT</name>
<dbReference type="Gene3D" id="3.40.50.20">
    <property type="match status" value="1"/>
</dbReference>
<dbReference type="InterPro" id="IPR011761">
    <property type="entry name" value="ATP-grasp"/>
</dbReference>
<comment type="pathway">
    <text evidence="1 10">Purine metabolism; IMP biosynthesis via de novo pathway; N(1)-(5-phospho-D-ribosyl)glycinamide from 5-phospho-alpha-D-ribose 1-diphosphate: step 2/2.</text>
</comment>
<dbReference type="HAMAP" id="MF_00138">
    <property type="entry name" value="GARS"/>
    <property type="match status" value="1"/>
</dbReference>
<dbReference type="InterPro" id="IPR037123">
    <property type="entry name" value="PRibGlycinamide_synth_C_sf"/>
</dbReference>
<dbReference type="Gene3D" id="3.30.1490.20">
    <property type="entry name" value="ATP-grasp fold, A domain"/>
    <property type="match status" value="1"/>
</dbReference>
<dbReference type="SMART" id="SM01210">
    <property type="entry name" value="GARS_C"/>
    <property type="match status" value="1"/>
</dbReference>
<dbReference type="GO" id="GO:0009113">
    <property type="term" value="P:purine nucleobase biosynthetic process"/>
    <property type="evidence" value="ECO:0007669"/>
    <property type="project" value="InterPro"/>
</dbReference>
<evidence type="ECO:0000256" key="5">
    <source>
        <dbReference type="ARBA" id="ARBA00022755"/>
    </source>
</evidence>
<evidence type="ECO:0000256" key="11">
    <source>
        <dbReference type="PROSITE-ProRule" id="PRU00409"/>
    </source>
</evidence>
<keyword evidence="4 11" id="KW-0547">Nucleotide-binding</keyword>
<dbReference type="FunFam" id="3.90.600.10:FF:000001">
    <property type="entry name" value="Trifunctional purine biosynthetic protein adenosine-3"/>
    <property type="match status" value="1"/>
</dbReference>
<evidence type="ECO:0000256" key="6">
    <source>
        <dbReference type="ARBA" id="ARBA00022840"/>
    </source>
</evidence>
<proteinExistence type="inferred from homology"/>
<feature type="domain" description="ATP-grasp" evidence="12">
    <location>
        <begin position="111"/>
        <end position="319"/>
    </location>
</feature>
<dbReference type="InterPro" id="IPR020560">
    <property type="entry name" value="PRibGlycinamide_synth_C-dom"/>
</dbReference>
<comment type="similarity">
    <text evidence="7 10">Belongs to the GARS family.</text>
</comment>
<dbReference type="GO" id="GO:0046872">
    <property type="term" value="F:metal ion binding"/>
    <property type="evidence" value="ECO:0007669"/>
    <property type="project" value="InterPro"/>
</dbReference>
<evidence type="ECO:0000256" key="3">
    <source>
        <dbReference type="ARBA" id="ARBA00022598"/>
    </source>
</evidence>
<reference evidence="13 14" key="1">
    <citation type="submission" date="2019-09" db="EMBL/GenBank/DDBJ databases">
        <title>Chitinophaga ginsengihumi sp. nov., isolated from soil of ginseng rhizosphere.</title>
        <authorList>
            <person name="Lee J."/>
        </authorList>
    </citation>
    <scope>NUCLEOTIDE SEQUENCE [LARGE SCALE GENOMIC DNA]</scope>
    <source>
        <strain evidence="13 14">BN140078</strain>
    </source>
</reference>
<dbReference type="Pfam" id="PF02843">
    <property type="entry name" value="GARS_C"/>
    <property type="match status" value="1"/>
</dbReference>
<dbReference type="PANTHER" id="PTHR43472">
    <property type="entry name" value="PHOSPHORIBOSYLAMINE--GLYCINE LIGASE"/>
    <property type="match status" value="1"/>
</dbReference>
<evidence type="ECO:0000256" key="4">
    <source>
        <dbReference type="ARBA" id="ARBA00022741"/>
    </source>
</evidence>
<dbReference type="Gene3D" id="3.30.470.20">
    <property type="entry name" value="ATP-grasp fold, B domain"/>
    <property type="match status" value="1"/>
</dbReference>
<dbReference type="Proteomes" id="UP000324611">
    <property type="component" value="Unassembled WGS sequence"/>
</dbReference>